<protein>
    <submittedName>
        <fullName evidence="1">Uncharacterized protein</fullName>
    </submittedName>
</protein>
<gene>
    <name evidence="1" type="ORF">H1191_11070</name>
</gene>
<dbReference type="Proteomes" id="UP000535491">
    <property type="component" value="Unassembled WGS sequence"/>
</dbReference>
<name>A0A7W1WRX8_9BACL</name>
<organism evidence="1 2">
    <name type="scientific">Paenactinomyces guangxiensis</name>
    <dbReference type="NCBI Taxonomy" id="1490290"/>
    <lineage>
        <taxon>Bacteria</taxon>
        <taxon>Bacillati</taxon>
        <taxon>Bacillota</taxon>
        <taxon>Bacilli</taxon>
        <taxon>Bacillales</taxon>
        <taxon>Thermoactinomycetaceae</taxon>
        <taxon>Paenactinomyces</taxon>
    </lineage>
</organism>
<dbReference type="RefSeq" id="WP_181752089.1">
    <property type="nucleotide sequence ID" value="NZ_JACEIQ010000010.1"/>
</dbReference>
<dbReference type="AlphaFoldDB" id="A0A7W1WRX8"/>
<comment type="caution">
    <text evidence="1">The sequence shown here is derived from an EMBL/GenBank/DDBJ whole genome shotgun (WGS) entry which is preliminary data.</text>
</comment>
<dbReference type="EMBL" id="JACEIQ010000010">
    <property type="protein sequence ID" value="MBA4494848.1"/>
    <property type="molecule type" value="Genomic_DNA"/>
</dbReference>
<evidence type="ECO:0000313" key="2">
    <source>
        <dbReference type="Proteomes" id="UP000535491"/>
    </source>
</evidence>
<accession>A0A7W1WRX8</accession>
<sequence length="55" mass="5652">MLGADDIPVIAGADKTFTGKKAGEKAAGSASAWTSTVSALFRIFYNESCHEAGSD</sequence>
<evidence type="ECO:0000313" key="1">
    <source>
        <dbReference type="EMBL" id="MBA4494848.1"/>
    </source>
</evidence>
<proteinExistence type="predicted"/>
<keyword evidence="2" id="KW-1185">Reference proteome</keyword>
<reference evidence="1 2" key="1">
    <citation type="submission" date="2020-07" db="EMBL/GenBank/DDBJ databases">
        <authorList>
            <person name="Feng H."/>
        </authorList>
    </citation>
    <scope>NUCLEOTIDE SEQUENCE [LARGE SCALE GENOMIC DNA]</scope>
    <source>
        <strain evidence="2">s-10</strain>
    </source>
</reference>